<dbReference type="EMBL" id="FOYI01000002">
    <property type="protein sequence ID" value="SFQ99758.1"/>
    <property type="molecule type" value="Genomic_DNA"/>
</dbReference>
<dbReference type="PROSITE" id="PS51165">
    <property type="entry name" value="THUMP"/>
    <property type="match status" value="1"/>
</dbReference>
<feature type="domain" description="THUMP" evidence="4">
    <location>
        <begin position="46"/>
        <end position="150"/>
    </location>
</feature>
<evidence type="ECO:0000256" key="2">
    <source>
        <dbReference type="ARBA" id="ARBA00022679"/>
    </source>
</evidence>
<dbReference type="PANTHER" id="PTHR47313">
    <property type="entry name" value="RIBOSOMAL RNA LARGE SUBUNIT METHYLTRANSFERASE K/L"/>
    <property type="match status" value="1"/>
</dbReference>
<name>A0A1I6D2L3_9RHOB</name>
<dbReference type="PROSITE" id="PS01261">
    <property type="entry name" value="UPF0020"/>
    <property type="match status" value="1"/>
</dbReference>
<evidence type="ECO:0000313" key="6">
    <source>
        <dbReference type="Proteomes" id="UP000199302"/>
    </source>
</evidence>
<dbReference type="InterPro" id="IPR029063">
    <property type="entry name" value="SAM-dependent_MTases_sf"/>
</dbReference>
<dbReference type="Pfam" id="PF22020">
    <property type="entry name" value="RlmL_1st"/>
    <property type="match status" value="1"/>
</dbReference>
<dbReference type="InterPro" id="IPR053943">
    <property type="entry name" value="RlmKL-like_Mtase_CS"/>
</dbReference>
<evidence type="ECO:0000313" key="5">
    <source>
        <dbReference type="EMBL" id="SFQ99758.1"/>
    </source>
</evidence>
<dbReference type="GO" id="GO:0008990">
    <property type="term" value="F:rRNA (guanine-N2-)-methyltransferase activity"/>
    <property type="evidence" value="ECO:0007669"/>
    <property type="project" value="TreeGrafter"/>
</dbReference>
<dbReference type="Pfam" id="PF01170">
    <property type="entry name" value="UPF0020"/>
    <property type="match status" value="1"/>
</dbReference>
<dbReference type="InterPro" id="IPR054170">
    <property type="entry name" value="RlmL_1st"/>
</dbReference>
<keyword evidence="1 5" id="KW-0489">Methyltransferase</keyword>
<organism evidence="5 6">
    <name type="scientific">Poseidonocella sedimentorum</name>
    <dbReference type="NCBI Taxonomy" id="871652"/>
    <lineage>
        <taxon>Bacteria</taxon>
        <taxon>Pseudomonadati</taxon>
        <taxon>Pseudomonadota</taxon>
        <taxon>Alphaproteobacteria</taxon>
        <taxon>Rhodobacterales</taxon>
        <taxon>Roseobacteraceae</taxon>
        <taxon>Poseidonocella</taxon>
    </lineage>
</organism>
<dbReference type="PRINTS" id="PR00507">
    <property type="entry name" value="N12N6MTFRASE"/>
</dbReference>
<protein>
    <submittedName>
        <fullName evidence="5">Putative N6-adenine-specific DNA methylase</fullName>
    </submittedName>
</protein>
<dbReference type="GO" id="GO:0003723">
    <property type="term" value="F:RNA binding"/>
    <property type="evidence" value="ECO:0007669"/>
    <property type="project" value="UniProtKB-UniRule"/>
</dbReference>
<dbReference type="InterPro" id="IPR004114">
    <property type="entry name" value="THUMP_dom"/>
</dbReference>
<dbReference type="Gene3D" id="3.30.2130.30">
    <property type="match status" value="1"/>
</dbReference>
<dbReference type="Pfam" id="PF02926">
    <property type="entry name" value="THUMP"/>
    <property type="match status" value="1"/>
</dbReference>
<dbReference type="GO" id="GO:0070043">
    <property type="term" value="F:rRNA (guanine-N7-)-methyltransferase activity"/>
    <property type="evidence" value="ECO:0007669"/>
    <property type="project" value="TreeGrafter"/>
</dbReference>
<evidence type="ECO:0000256" key="3">
    <source>
        <dbReference type="PROSITE-ProRule" id="PRU00529"/>
    </source>
</evidence>
<accession>A0A1I6D2L3</accession>
<dbReference type="RefSeq" id="WP_092076540.1">
    <property type="nucleotide sequence ID" value="NZ_FOYI01000002.1"/>
</dbReference>
<keyword evidence="2" id="KW-0808">Transferase</keyword>
<dbReference type="Proteomes" id="UP000199302">
    <property type="component" value="Unassembled WGS sequence"/>
</dbReference>
<keyword evidence="6" id="KW-1185">Reference proteome</keyword>
<dbReference type="CDD" id="cd11715">
    <property type="entry name" value="THUMP_AdoMetMT"/>
    <property type="match status" value="1"/>
</dbReference>
<dbReference type="InterPro" id="IPR000241">
    <property type="entry name" value="RlmKL-like_Mtase"/>
</dbReference>
<dbReference type="OrthoDB" id="9809404at2"/>
<dbReference type="PANTHER" id="PTHR47313:SF1">
    <property type="entry name" value="RIBOSOMAL RNA LARGE SUBUNIT METHYLTRANSFERASE K_L"/>
    <property type="match status" value="1"/>
</dbReference>
<evidence type="ECO:0000256" key="1">
    <source>
        <dbReference type="ARBA" id="ARBA00022603"/>
    </source>
</evidence>
<gene>
    <name evidence="5" type="ORF">SAMN04515673_10225</name>
</gene>
<proteinExistence type="predicted"/>
<dbReference type="STRING" id="871652.SAMN04515673_10225"/>
<keyword evidence="3" id="KW-0694">RNA-binding</keyword>
<evidence type="ECO:0000259" key="4">
    <source>
        <dbReference type="PROSITE" id="PS51165"/>
    </source>
</evidence>
<sequence>MSDQHEIFLAVAPGLEAALLEETRAAGFAGAELSPGGVAFRGDWAEAMRANLVLRGPARVILRIGEFRAMHLAQLDKRARRIDWAAWLRPDVPFRVEAVCRASRIYHHRAAAQRVARAIAETLGATEDAEAAVRVMVRIDDDLCTLSLDTSGAPLHRRGHKSQVGKAPMRENLAALFLRSCGYDGREPVVDPMCGSGTFVIEAAEIAAGLWPGRSREFAFQSMVPYDAAAFETLKGSATVSAPPTAPRLFGFDRDAGAISGSAANAERAGVEGWTSFARQPVSELTPPCDSPGLVIANPPYGARIGNRKALFALYGALGQTLSERFAGWRVGIITSDGGLARSTGLPFFPDAPAVAHGGLSVRLYQTAPLD</sequence>
<dbReference type="AlphaFoldDB" id="A0A1I6D2L3"/>
<dbReference type="SUPFAM" id="SSF53335">
    <property type="entry name" value="S-adenosyl-L-methionine-dependent methyltransferases"/>
    <property type="match status" value="1"/>
</dbReference>
<dbReference type="Gene3D" id="3.40.50.150">
    <property type="entry name" value="Vaccinia Virus protein VP39"/>
    <property type="match status" value="1"/>
</dbReference>
<reference evidence="5 6" key="1">
    <citation type="submission" date="2016-10" db="EMBL/GenBank/DDBJ databases">
        <authorList>
            <person name="de Groot N.N."/>
        </authorList>
    </citation>
    <scope>NUCLEOTIDE SEQUENCE [LARGE SCALE GENOMIC DNA]</scope>
    <source>
        <strain evidence="6">KMM 9023,NRIC 0796,JCM 17311,KCTC 23692</strain>
    </source>
</reference>